<dbReference type="PANTHER" id="PTHR11360">
    <property type="entry name" value="MONOCARBOXYLATE TRANSPORTER"/>
    <property type="match status" value="1"/>
</dbReference>
<keyword evidence="3 5" id="KW-1133">Transmembrane helix</keyword>
<reference evidence="9 10" key="1">
    <citation type="journal article" date="2018" name="Elife">
        <title>Discovery and characterization of a prevalent human gut bacterial enzyme sufficient for the inactivation of a family of plant toxins.</title>
        <authorList>
            <person name="Koppel N."/>
            <person name="Bisanz J.E."/>
            <person name="Pandelia M.E."/>
            <person name="Turnbaugh P.J."/>
            <person name="Balskus E.P."/>
        </authorList>
    </citation>
    <scope>NUCLEOTIDE SEQUENCE [LARGE SCALE GENOMIC DNA]</scope>
    <source>
        <strain evidence="8 10">16A</strain>
        <strain evidence="7 9">FAA1-1-60AUCSF</strain>
    </source>
</reference>
<evidence type="ECO:0000313" key="7">
    <source>
        <dbReference type="EMBL" id="RDB86342.1"/>
    </source>
</evidence>
<evidence type="ECO:0000313" key="9">
    <source>
        <dbReference type="Proteomes" id="UP000253857"/>
    </source>
</evidence>
<dbReference type="PROSITE" id="PS50850">
    <property type="entry name" value="MFS"/>
    <property type="match status" value="1"/>
</dbReference>
<gene>
    <name evidence="8" type="ORF">C1853_11465</name>
    <name evidence="7" type="ORF">C1871_06545</name>
</gene>
<feature type="transmembrane region" description="Helical" evidence="5">
    <location>
        <begin position="307"/>
        <end position="325"/>
    </location>
</feature>
<feature type="transmembrane region" description="Helical" evidence="5">
    <location>
        <begin position="172"/>
        <end position="193"/>
    </location>
</feature>
<dbReference type="EMBL" id="PPUQ01000017">
    <property type="protein sequence ID" value="RDC36256.1"/>
    <property type="molecule type" value="Genomic_DNA"/>
</dbReference>
<dbReference type="InterPro" id="IPR020846">
    <property type="entry name" value="MFS_dom"/>
</dbReference>
<evidence type="ECO:0000313" key="8">
    <source>
        <dbReference type="EMBL" id="RDC36256.1"/>
    </source>
</evidence>
<evidence type="ECO:0000256" key="3">
    <source>
        <dbReference type="ARBA" id="ARBA00022989"/>
    </source>
</evidence>
<dbReference type="GO" id="GO:0005886">
    <property type="term" value="C:plasma membrane"/>
    <property type="evidence" value="ECO:0007669"/>
    <property type="project" value="UniProtKB-SubCell"/>
</dbReference>
<feature type="domain" description="Major facilitator superfamily (MFS) profile" evidence="6">
    <location>
        <begin position="14"/>
        <end position="424"/>
    </location>
</feature>
<dbReference type="RefSeq" id="WP_035584550.1">
    <property type="nucleotide sequence ID" value="NZ_BQNE01000001.1"/>
</dbReference>
<dbReference type="EMBL" id="PPTY01000008">
    <property type="protein sequence ID" value="RDB86342.1"/>
    <property type="molecule type" value="Genomic_DNA"/>
</dbReference>
<sequence>MATTTAKKKGIHFAWFVLIGVLLMMGLCRGGINSGMGLFFQPISADMHIGVGEVAMMSSISALITMFWSPFAGRLLDKFDIRIITVVAVAIQAGCFAALSLVDAVWGFYALAGIMAFGSVFATQLVGPMMINRWFKDKNGLAMGIMMSFVAICSAVLSPVVASIIASSGWRMGYIVLGVLALVVVIPAVLIWFRTPEQKGQLPLGATEADIEAAKNADPKAAAEAAKNLPGLTSKQALKTPTFWFFFIFMVLLTGTLAFASIVPTLAIEAGFDTVTSGFAMTAYMVGTAIAAVVFGTISDKLGPLKATMVACACGFIALLGLIFFRTNLYMFFGSLFFYGCLSATLGVIGPLVLGTLFGQKEFGSIYGIVMMATGIGSMILIPAYGFIYDATGSFTPALIMIFCFIVVCLFSMIMAFKTGKKVQAMWMPKA</sequence>
<keyword evidence="4 5" id="KW-0472">Membrane</keyword>
<dbReference type="Proteomes" id="UP000253915">
    <property type="component" value="Unassembled WGS sequence"/>
</dbReference>
<proteinExistence type="predicted"/>
<dbReference type="InterPro" id="IPR050327">
    <property type="entry name" value="Proton-linked_MCT"/>
</dbReference>
<keyword evidence="2 5" id="KW-0812">Transmembrane</keyword>
<feature type="transmembrane region" description="Helical" evidence="5">
    <location>
        <begin position="395"/>
        <end position="417"/>
    </location>
</feature>
<evidence type="ECO:0000256" key="4">
    <source>
        <dbReference type="ARBA" id="ARBA00023136"/>
    </source>
</evidence>
<organism evidence="7 9">
    <name type="scientific">Eggerthella lenta</name>
    <name type="common">Eubacterium lentum</name>
    <dbReference type="NCBI Taxonomy" id="84112"/>
    <lineage>
        <taxon>Bacteria</taxon>
        <taxon>Bacillati</taxon>
        <taxon>Actinomycetota</taxon>
        <taxon>Coriobacteriia</taxon>
        <taxon>Eggerthellales</taxon>
        <taxon>Eggerthellaceae</taxon>
        <taxon>Eggerthella</taxon>
    </lineage>
</organism>
<dbReference type="Proteomes" id="UP000253857">
    <property type="component" value="Unassembled WGS sequence"/>
</dbReference>
<dbReference type="AlphaFoldDB" id="A0A369N7H8"/>
<feature type="transmembrane region" description="Helical" evidence="5">
    <location>
        <begin position="47"/>
        <end position="69"/>
    </location>
</feature>
<dbReference type="GO" id="GO:0022857">
    <property type="term" value="F:transmembrane transporter activity"/>
    <property type="evidence" value="ECO:0007669"/>
    <property type="project" value="InterPro"/>
</dbReference>
<dbReference type="SUPFAM" id="SSF103473">
    <property type="entry name" value="MFS general substrate transporter"/>
    <property type="match status" value="1"/>
</dbReference>
<dbReference type="Pfam" id="PF07690">
    <property type="entry name" value="MFS_1"/>
    <property type="match status" value="1"/>
</dbReference>
<feature type="transmembrane region" description="Helical" evidence="5">
    <location>
        <begin position="331"/>
        <end position="354"/>
    </location>
</feature>
<dbReference type="InterPro" id="IPR011701">
    <property type="entry name" value="MFS"/>
</dbReference>
<evidence type="ECO:0000256" key="2">
    <source>
        <dbReference type="ARBA" id="ARBA00022692"/>
    </source>
</evidence>
<evidence type="ECO:0000259" key="6">
    <source>
        <dbReference type="PROSITE" id="PS50850"/>
    </source>
</evidence>
<comment type="subcellular location">
    <subcellularLocation>
        <location evidence="1">Cell membrane</location>
        <topology evidence="1">Multi-pass membrane protein</topology>
    </subcellularLocation>
</comment>
<feature type="transmembrane region" description="Helical" evidence="5">
    <location>
        <begin position="141"/>
        <end position="166"/>
    </location>
</feature>
<evidence type="ECO:0000256" key="5">
    <source>
        <dbReference type="SAM" id="Phobius"/>
    </source>
</evidence>
<evidence type="ECO:0000256" key="1">
    <source>
        <dbReference type="ARBA" id="ARBA00004651"/>
    </source>
</evidence>
<dbReference type="PANTHER" id="PTHR11360:SF290">
    <property type="entry name" value="MONOCARBOXYLATE MFS PERMEASE"/>
    <property type="match status" value="1"/>
</dbReference>
<evidence type="ECO:0000313" key="10">
    <source>
        <dbReference type="Proteomes" id="UP000253915"/>
    </source>
</evidence>
<comment type="caution">
    <text evidence="7">The sequence shown here is derived from an EMBL/GenBank/DDBJ whole genome shotgun (WGS) entry which is preliminary data.</text>
</comment>
<feature type="transmembrane region" description="Helical" evidence="5">
    <location>
        <begin position="275"/>
        <end position="295"/>
    </location>
</feature>
<feature type="transmembrane region" description="Helical" evidence="5">
    <location>
        <begin position="108"/>
        <end position="129"/>
    </location>
</feature>
<protein>
    <submittedName>
        <fullName evidence="7">MFS transporter</fullName>
    </submittedName>
</protein>
<dbReference type="InterPro" id="IPR036259">
    <property type="entry name" value="MFS_trans_sf"/>
</dbReference>
<feature type="transmembrane region" description="Helical" evidence="5">
    <location>
        <begin position="366"/>
        <end position="389"/>
    </location>
</feature>
<feature type="transmembrane region" description="Helical" evidence="5">
    <location>
        <begin position="243"/>
        <end position="263"/>
    </location>
</feature>
<feature type="transmembrane region" description="Helical" evidence="5">
    <location>
        <begin position="81"/>
        <end position="102"/>
    </location>
</feature>
<dbReference type="Gene3D" id="1.20.1250.20">
    <property type="entry name" value="MFS general substrate transporter like domains"/>
    <property type="match status" value="2"/>
</dbReference>
<name>A0A369N7H8_EGGLN</name>
<accession>A0A369N7H8</accession>
<feature type="transmembrane region" description="Helical" evidence="5">
    <location>
        <begin position="12"/>
        <end position="32"/>
    </location>
</feature>